<dbReference type="PANTHER" id="PTHR43359:SF1">
    <property type="entry name" value="FORMATE HYDROGENLYASE SUBUNIT 4-RELATED"/>
    <property type="match status" value="1"/>
</dbReference>
<feature type="transmembrane region" description="Helical" evidence="5">
    <location>
        <begin position="296"/>
        <end position="317"/>
    </location>
</feature>
<comment type="subcellular location">
    <subcellularLocation>
        <location evidence="1">Membrane</location>
        <topology evidence="1">Multi-pass membrane protein</topology>
    </subcellularLocation>
</comment>
<evidence type="ECO:0000256" key="1">
    <source>
        <dbReference type="ARBA" id="ARBA00004141"/>
    </source>
</evidence>
<keyword evidence="7" id="KW-1185">Reference proteome</keyword>
<dbReference type="GO" id="GO:0005886">
    <property type="term" value="C:plasma membrane"/>
    <property type="evidence" value="ECO:0007669"/>
    <property type="project" value="TreeGrafter"/>
</dbReference>
<feature type="transmembrane region" description="Helical" evidence="5">
    <location>
        <begin position="74"/>
        <end position="94"/>
    </location>
</feature>
<reference evidence="6 7" key="1">
    <citation type="journal article" date="2015" name="Genome Announc.">
        <title>Complete Genome Sequence of Sedimenticola thiotaurini Strain SIP-G1, a Polyphosphate- and Polyhydroxyalkanoate-Accumulating Sulfur-Oxidizing Gammaproteobacterium Isolated from Salt Marsh Sediments.</title>
        <authorList>
            <person name="Flood B.E."/>
            <person name="Jones D.S."/>
            <person name="Bailey J.V."/>
        </authorList>
    </citation>
    <scope>NUCLEOTIDE SEQUENCE [LARGE SCALE GENOMIC DNA]</scope>
    <source>
        <strain evidence="6 7">SIP-G1</strain>
    </source>
</reference>
<keyword evidence="2 5" id="KW-0812">Transmembrane</keyword>
<proteinExistence type="predicted"/>
<feature type="transmembrane region" description="Helical" evidence="5">
    <location>
        <begin position="100"/>
        <end position="121"/>
    </location>
</feature>
<feature type="transmembrane region" description="Helical" evidence="5">
    <location>
        <begin position="238"/>
        <end position="254"/>
    </location>
</feature>
<evidence type="ECO:0000256" key="5">
    <source>
        <dbReference type="SAM" id="Phobius"/>
    </source>
</evidence>
<feature type="transmembrane region" description="Helical" evidence="5">
    <location>
        <begin position="12"/>
        <end position="34"/>
    </location>
</feature>
<evidence type="ECO:0000256" key="3">
    <source>
        <dbReference type="ARBA" id="ARBA00022989"/>
    </source>
</evidence>
<evidence type="ECO:0000256" key="4">
    <source>
        <dbReference type="ARBA" id="ARBA00023136"/>
    </source>
</evidence>
<dbReference type="Pfam" id="PF00146">
    <property type="entry name" value="NADHdh"/>
    <property type="match status" value="1"/>
</dbReference>
<dbReference type="InterPro" id="IPR001694">
    <property type="entry name" value="NADH_UbQ_OxRdtase_su1/FPO"/>
</dbReference>
<feature type="transmembrane region" description="Helical" evidence="5">
    <location>
        <begin position="176"/>
        <end position="195"/>
    </location>
</feature>
<organism evidence="6 7">
    <name type="scientific">Sedimenticola thiotaurini</name>
    <dbReference type="NCBI Taxonomy" id="1543721"/>
    <lineage>
        <taxon>Bacteria</taxon>
        <taxon>Pseudomonadati</taxon>
        <taxon>Pseudomonadota</taxon>
        <taxon>Gammaproteobacteria</taxon>
        <taxon>Chromatiales</taxon>
        <taxon>Sedimenticolaceae</taxon>
        <taxon>Sedimenticola</taxon>
    </lineage>
</organism>
<keyword evidence="3 5" id="KW-1133">Transmembrane helix</keyword>
<feature type="transmembrane region" description="Helical" evidence="5">
    <location>
        <begin position="260"/>
        <end position="284"/>
    </location>
</feature>
<evidence type="ECO:0000313" key="6">
    <source>
        <dbReference type="EMBL" id="AKH21559.1"/>
    </source>
</evidence>
<dbReference type="InterPro" id="IPR052561">
    <property type="entry name" value="ComplexI_Subunit1"/>
</dbReference>
<dbReference type="PATRIC" id="fig|1543721.4.peg.3233"/>
<dbReference type="KEGG" id="seds:AAY24_15690"/>
<evidence type="ECO:0000256" key="2">
    <source>
        <dbReference type="ARBA" id="ARBA00022692"/>
    </source>
</evidence>
<dbReference type="OrthoDB" id="9778499at2"/>
<feature type="transmembrane region" description="Helical" evidence="5">
    <location>
        <begin position="142"/>
        <end position="164"/>
    </location>
</feature>
<dbReference type="Proteomes" id="UP000034410">
    <property type="component" value="Chromosome"/>
</dbReference>
<accession>A0A0F7K1X5</accession>
<keyword evidence="6" id="KW-0456">Lyase</keyword>
<dbReference type="EMBL" id="CP011412">
    <property type="protein sequence ID" value="AKH21559.1"/>
    <property type="molecule type" value="Genomic_DNA"/>
</dbReference>
<evidence type="ECO:0000313" key="7">
    <source>
        <dbReference type="Proteomes" id="UP000034410"/>
    </source>
</evidence>
<dbReference type="PANTHER" id="PTHR43359">
    <property type="entry name" value="FORMATE HYDROGENLYASE SUBUNIT 4"/>
    <property type="match status" value="1"/>
</dbReference>
<name>A0A0F7K1X5_9GAMM</name>
<keyword evidence="4 5" id="KW-0472">Membrane</keyword>
<dbReference type="AlphaFoldDB" id="A0A0F7K1X5"/>
<dbReference type="GO" id="GO:0016829">
    <property type="term" value="F:lyase activity"/>
    <property type="evidence" value="ECO:0007669"/>
    <property type="project" value="UniProtKB-KW"/>
</dbReference>
<gene>
    <name evidence="6" type="ORF">AAY24_15690</name>
</gene>
<dbReference type="RefSeq" id="WP_046860484.1">
    <property type="nucleotide sequence ID" value="NZ_CP011412.1"/>
</dbReference>
<sequence length="321" mass="35019">MVDFLNPADWLFVWLQTALFVLLAPLFTGWIKWLKCHLQNRRPPSLLQPYRDLLRLTSKTVLLADNASPLFRGAPYIVCGCMVLAASVVPLLILNQPINAMADAIVLVGLFALARFFMALAGMDVGTTFGGMGSSREMTISALAEPAMLMVVFTLSMVASSTNLSTLIEYNLNQELVLRPSMLFALIALVMVGIAENARIPIDNPATHLELTMIHEAMILEYSGRHLALMELAAQLKLVIYSVLIMDLFFPWGIATEASFASLGIALVALAIKLPILGALLAVGETAVAKMRLFRVPTFLAMSFSLAMIGMLSFIILESAK</sequence>
<protein>
    <submittedName>
        <fullName evidence="6">Formate hydrogenlyase</fullName>
    </submittedName>
</protein>